<keyword evidence="1" id="KW-0472">Membrane</keyword>
<organism evidence="2 3">
    <name type="scientific">Glossina austeni</name>
    <name type="common">Savannah tsetse fly</name>
    <dbReference type="NCBI Taxonomy" id="7395"/>
    <lineage>
        <taxon>Eukaryota</taxon>
        <taxon>Metazoa</taxon>
        <taxon>Ecdysozoa</taxon>
        <taxon>Arthropoda</taxon>
        <taxon>Hexapoda</taxon>
        <taxon>Insecta</taxon>
        <taxon>Pterygota</taxon>
        <taxon>Neoptera</taxon>
        <taxon>Endopterygota</taxon>
        <taxon>Diptera</taxon>
        <taxon>Brachycera</taxon>
        <taxon>Muscomorpha</taxon>
        <taxon>Hippoboscoidea</taxon>
        <taxon>Glossinidae</taxon>
        <taxon>Glossina</taxon>
    </lineage>
</organism>
<proteinExistence type="predicted"/>
<dbReference type="Proteomes" id="UP000078200">
    <property type="component" value="Unassembled WGS sequence"/>
</dbReference>
<evidence type="ECO:0000256" key="1">
    <source>
        <dbReference type="SAM" id="Phobius"/>
    </source>
</evidence>
<sequence>MGTKVQRPNVNEPGIRLSDDHRNNVDDVEFADDDDYLEHEPLLYLIFGYEFVVVVVVFVVAVAVDVGIVAVMVVEVAATIIAVRCGQPAIERSNNSLRVIENAWTRRGKAHSYTPSFWSDINDVNGTDIG</sequence>
<feature type="transmembrane region" description="Helical" evidence="1">
    <location>
        <begin position="42"/>
        <end position="74"/>
    </location>
</feature>
<keyword evidence="1" id="KW-0812">Transmembrane</keyword>
<protein>
    <submittedName>
        <fullName evidence="2">Uncharacterized protein</fullName>
    </submittedName>
</protein>
<evidence type="ECO:0000313" key="2">
    <source>
        <dbReference type="EnsemblMetazoa" id="GAUT035455-PA"/>
    </source>
</evidence>
<reference evidence="2" key="1">
    <citation type="submission" date="2020-05" db="UniProtKB">
        <authorList>
            <consortium name="EnsemblMetazoa"/>
        </authorList>
    </citation>
    <scope>IDENTIFICATION</scope>
    <source>
        <strain evidence="2">TTRI</strain>
    </source>
</reference>
<keyword evidence="3" id="KW-1185">Reference proteome</keyword>
<evidence type="ECO:0000313" key="3">
    <source>
        <dbReference type="Proteomes" id="UP000078200"/>
    </source>
</evidence>
<dbReference type="AlphaFoldDB" id="A0A1A9VFB2"/>
<name>A0A1A9VFB2_GLOAU</name>
<accession>A0A1A9VFB2</accession>
<keyword evidence="1" id="KW-1133">Transmembrane helix</keyword>
<dbReference type="VEuPathDB" id="VectorBase:GAUT035455"/>
<dbReference type="EnsemblMetazoa" id="GAUT035455-RA">
    <property type="protein sequence ID" value="GAUT035455-PA"/>
    <property type="gene ID" value="GAUT035455"/>
</dbReference>